<feature type="domain" description="Transposase IS30-like HTH" evidence="1">
    <location>
        <begin position="3"/>
        <end position="38"/>
    </location>
</feature>
<evidence type="ECO:0000313" key="2">
    <source>
        <dbReference type="EMBL" id="TVT26809.1"/>
    </source>
</evidence>
<evidence type="ECO:0000313" key="3">
    <source>
        <dbReference type="Proteomes" id="UP000315103"/>
    </source>
</evidence>
<comment type="caution">
    <text evidence="2">The sequence shown here is derived from an EMBL/GenBank/DDBJ whole genome shotgun (WGS) entry which is preliminary data.</text>
</comment>
<dbReference type="Pfam" id="PF13936">
    <property type="entry name" value="HTH_38"/>
    <property type="match status" value="1"/>
</dbReference>
<name>A0A558ARC4_9STAP</name>
<proteinExistence type="predicted"/>
<feature type="non-terminal residue" evidence="2">
    <location>
        <position position="38"/>
    </location>
</feature>
<sequence length="38" mass="4436">MTYTHLTTDELVIIEAYFHHDTPISHIAKRIGRARQTV</sequence>
<dbReference type="AlphaFoldDB" id="A0A558ARC4"/>
<dbReference type="InterPro" id="IPR025246">
    <property type="entry name" value="IS30-like_HTH"/>
</dbReference>
<reference evidence="2 3" key="1">
    <citation type="submission" date="2019-07" db="EMBL/GenBank/DDBJ databases">
        <title>Salinicoccus cyprini sp. nov., isolated from gastro-intestinal tract of mirror carp, Cyprinus carpio var. specularis, collected from Gobind Sagar Reservoir, Himachal Pradesh, India.</title>
        <authorList>
            <person name="Talwar C."/>
            <person name="Singh A.K."/>
            <person name="Lal R."/>
            <person name="Negi R.K."/>
        </authorList>
    </citation>
    <scope>NUCLEOTIDE SEQUENCE [LARGE SCALE GENOMIC DNA]</scope>
    <source>
        <strain evidence="2 3">CT19</strain>
    </source>
</reference>
<dbReference type="Proteomes" id="UP000315103">
    <property type="component" value="Unassembled WGS sequence"/>
</dbReference>
<gene>
    <name evidence="2" type="ORF">FO441_12445</name>
</gene>
<dbReference type="RefSeq" id="WP_425473453.1">
    <property type="nucleotide sequence ID" value="NZ_VMSJ01000006.1"/>
</dbReference>
<keyword evidence="3" id="KW-1185">Reference proteome</keyword>
<evidence type="ECO:0000259" key="1">
    <source>
        <dbReference type="Pfam" id="PF13936"/>
    </source>
</evidence>
<accession>A0A558ARC4</accession>
<organism evidence="2 3">
    <name type="scientific">Salinicoccus cyprini</name>
    <dbReference type="NCBI Taxonomy" id="2493691"/>
    <lineage>
        <taxon>Bacteria</taxon>
        <taxon>Bacillati</taxon>
        <taxon>Bacillota</taxon>
        <taxon>Bacilli</taxon>
        <taxon>Bacillales</taxon>
        <taxon>Staphylococcaceae</taxon>
        <taxon>Salinicoccus</taxon>
    </lineage>
</organism>
<dbReference type="EMBL" id="VMSJ01000006">
    <property type="protein sequence ID" value="TVT26809.1"/>
    <property type="molecule type" value="Genomic_DNA"/>
</dbReference>
<protein>
    <submittedName>
        <fullName evidence="2">IS30 family transposase</fullName>
    </submittedName>
</protein>